<dbReference type="InterPro" id="IPR015424">
    <property type="entry name" value="PyrdxlP-dep_Trfase"/>
</dbReference>
<evidence type="ECO:0000256" key="1">
    <source>
        <dbReference type="ARBA" id="ARBA00022898"/>
    </source>
</evidence>
<gene>
    <name evidence="6" type="ORF">SAMN02982990_00109</name>
</gene>
<name>A0A1G5PQ99_PHOLU</name>
<dbReference type="EMBL" id="FMWJ01000001">
    <property type="protein sequence ID" value="SCZ51391.1"/>
    <property type="molecule type" value="Genomic_DNA"/>
</dbReference>
<accession>A0A1G5PQ99</accession>
<keyword evidence="7" id="KW-1185">Reference proteome</keyword>
<feature type="active site" description="Proton acceptor" evidence="3">
    <location>
        <position position="189"/>
    </location>
</feature>
<dbReference type="GeneID" id="45654640"/>
<dbReference type="GO" id="GO:0008483">
    <property type="term" value="F:transaminase activity"/>
    <property type="evidence" value="ECO:0007669"/>
    <property type="project" value="UniProtKB-KW"/>
</dbReference>
<dbReference type="PANTHER" id="PTHR30244">
    <property type="entry name" value="TRANSAMINASE"/>
    <property type="match status" value="1"/>
</dbReference>
<dbReference type="InterPro" id="IPR000653">
    <property type="entry name" value="DegT/StrS_aminotransferase"/>
</dbReference>
<keyword evidence="1 4" id="KW-0663">Pyridoxal phosphate</keyword>
<dbReference type="AlphaFoldDB" id="A0A1G5PQ99"/>
<dbReference type="PIRSF" id="PIRSF000390">
    <property type="entry name" value="PLP_StrS"/>
    <property type="match status" value="1"/>
</dbReference>
<organism evidence="6 7">
    <name type="scientific">Photorhabdus luminescens</name>
    <name type="common">Xenorhabdus luminescens</name>
    <dbReference type="NCBI Taxonomy" id="29488"/>
    <lineage>
        <taxon>Bacteria</taxon>
        <taxon>Pseudomonadati</taxon>
        <taxon>Pseudomonadota</taxon>
        <taxon>Gammaproteobacteria</taxon>
        <taxon>Enterobacterales</taxon>
        <taxon>Morganellaceae</taxon>
        <taxon>Photorhabdus</taxon>
    </lineage>
</organism>
<comment type="similarity">
    <text evidence="2 5">Belongs to the DegT/DnrJ/EryC1 family.</text>
</comment>
<evidence type="ECO:0000313" key="7">
    <source>
        <dbReference type="Proteomes" id="UP000183223"/>
    </source>
</evidence>
<dbReference type="Gene3D" id="3.40.640.10">
    <property type="entry name" value="Type I PLP-dependent aspartate aminotransferase-like (Major domain)"/>
    <property type="match status" value="1"/>
</dbReference>
<feature type="modified residue" description="N6-(pyridoxal phosphate)lysine" evidence="4">
    <location>
        <position position="189"/>
    </location>
</feature>
<dbReference type="Pfam" id="PF01041">
    <property type="entry name" value="DegT_DnrJ_EryC1"/>
    <property type="match status" value="1"/>
</dbReference>
<evidence type="ECO:0000313" key="6">
    <source>
        <dbReference type="EMBL" id="SCZ51391.1"/>
    </source>
</evidence>
<dbReference type="InterPro" id="IPR015421">
    <property type="entry name" value="PyrdxlP-dep_Trfase_major"/>
</dbReference>
<dbReference type="Proteomes" id="UP000183223">
    <property type="component" value="Unassembled WGS sequence"/>
</dbReference>
<proteinExistence type="inferred from homology"/>
<dbReference type="PANTHER" id="PTHR30244:SF34">
    <property type="entry name" value="DTDP-4-AMINO-4,6-DIDEOXYGALACTOSE TRANSAMINASE"/>
    <property type="match status" value="1"/>
</dbReference>
<dbReference type="InterPro" id="IPR015422">
    <property type="entry name" value="PyrdxlP-dep_Trfase_small"/>
</dbReference>
<reference evidence="7" key="1">
    <citation type="submission" date="2016-10" db="EMBL/GenBank/DDBJ databases">
        <authorList>
            <person name="Varghese N."/>
            <person name="Submissions S."/>
        </authorList>
    </citation>
    <scope>NUCLEOTIDE SEQUENCE [LARGE SCALE GENOMIC DNA]</scope>
    <source>
        <strain evidence="7">ATCC 29999</strain>
    </source>
</reference>
<dbReference type="SUPFAM" id="SSF53383">
    <property type="entry name" value="PLP-dependent transferases"/>
    <property type="match status" value="1"/>
</dbReference>
<evidence type="ECO:0000256" key="5">
    <source>
        <dbReference type="RuleBase" id="RU004508"/>
    </source>
</evidence>
<sequence>MKPFEMNWPVCDVDLLTDVEGALRSTRWTLSGQSETLPHFSTLFSRKWADYIGTKHAIPCTSGTAALSIALEAIGILPGDEVIVPGMTWVAVAQVVYNLGAIPVLTDIDPLTGQISEKAIRENITQNTKAIILVHAYCGMVDVKKIGVIASNYGLKVIEDCSQSHGATWKSKKAGSFFDISVFSTQQSKLLTSGEGGVIATSSDVYYSIIQNLMMDGRARTDSVNPRNLMVISGNGEVQGRNYNITEMQCAILLNGLKRLDCENEKRRLNAMVLDDCLRENKICNILDADENIDQRVYWRCVVDFNCEVKDEQVQEISNYFSEKYRIPFERLDKPLNNNPLYQPSRVDRNKYYSHFERLNSINYSLPGAENFYNRTMAFPHQVLLQPKDWIVDFAKEINKVAHKCQIGL</sequence>
<dbReference type="Gene3D" id="3.90.1150.10">
    <property type="entry name" value="Aspartate Aminotransferase, domain 1"/>
    <property type="match status" value="1"/>
</dbReference>
<dbReference type="GO" id="GO:0000271">
    <property type="term" value="P:polysaccharide biosynthetic process"/>
    <property type="evidence" value="ECO:0007669"/>
    <property type="project" value="TreeGrafter"/>
</dbReference>
<dbReference type="GO" id="GO:0030170">
    <property type="term" value="F:pyridoxal phosphate binding"/>
    <property type="evidence" value="ECO:0007669"/>
    <property type="project" value="TreeGrafter"/>
</dbReference>
<evidence type="ECO:0000256" key="3">
    <source>
        <dbReference type="PIRSR" id="PIRSR000390-1"/>
    </source>
</evidence>
<evidence type="ECO:0000256" key="2">
    <source>
        <dbReference type="ARBA" id="ARBA00037999"/>
    </source>
</evidence>
<keyword evidence="6" id="KW-0032">Aminotransferase</keyword>
<dbReference type="RefSeq" id="WP_049581503.1">
    <property type="nucleotide sequence ID" value="NZ_CAWQXX010000035.1"/>
</dbReference>
<dbReference type="OrthoDB" id="9804264at2"/>
<keyword evidence="6" id="KW-0808">Transferase</keyword>
<protein>
    <submittedName>
        <fullName evidence="6">L-glutamine:scyllo-inosose aminotransferase</fullName>
    </submittedName>
</protein>
<evidence type="ECO:0000256" key="4">
    <source>
        <dbReference type="PIRSR" id="PIRSR000390-2"/>
    </source>
</evidence>